<gene>
    <name evidence="8" type="ORF">X798_05854</name>
</gene>
<sequence>MDRKEVRHNDIQPETIRIREHLSAELQPDSLSPSSTGTLLVHPPKLLTEVHRQECTELSREECPSATSLPMHILQQYRDEEKVPMFLVKMWNILEDPEFQNIICWDKSGYSFHVLDPHLFCRVVLPQFFKHNNLNSLIRQLNMCKHPLLCFKHYLFTVHGFQLKELVNGFRKMTPIEKSSLARSESDQDHLEFSHPNFIQHHPELLINIKRKTPGNRNNENNSVAMPPKEISVLVDEIRQLREKQRTMENKMAHLVKENEAMWQQVSHLRNQHVKQQHVVNKLVQFLVALVQPSQKRLGKRNLLAIDEIGAKRARMGSTSTQLGQPNNLAEIIDRLHREISDNTNGQLKQNLNVFSSHSNQGPIIADVTDEPENGAIMSSATPAAVVPVSTAAHLQPVSANTSQVPTNSSISFNPISLSPSLERQISEELTEYLSGQEQTIDNCRDLLGNCWDTIFTDEVEDDESTERQPLMLEGSDPMLALGEVPATPDLLTPLASPPHSNI</sequence>
<dbReference type="InterPro" id="IPR036390">
    <property type="entry name" value="WH_DNA-bd_sf"/>
</dbReference>
<protein>
    <submittedName>
        <fullName evidence="8">HSF-type DNA-binding domain protein</fullName>
    </submittedName>
</protein>
<evidence type="ECO:0000256" key="3">
    <source>
        <dbReference type="ARBA" id="ARBA00023125"/>
    </source>
</evidence>
<dbReference type="EMBL" id="KZ270041">
    <property type="protein sequence ID" value="OZC07164.1"/>
    <property type="molecule type" value="Genomic_DNA"/>
</dbReference>
<evidence type="ECO:0000256" key="5">
    <source>
        <dbReference type="RuleBase" id="RU004020"/>
    </source>
</evidence>
<dbReference type="PANTHER" id="PTHR10015:SF427">
    <property type="entry name" value="HEAT SHOCK FACTOR PROTEIN"/>
    <property type="match status" value="1"/>
</dbReference>
<dbReference type="InterPro" id="IPR036388">
    <property type="entry name" value="WH-like_DNA-bd_sf"/>
</dbReference>
<reference evidence="8 9" key="1">
    <citation type="submission" date="2015-12" db="EMBL/GenBank/DDBJ databases">
        <title>Draft genome of the nematode, Onchocerca flexuosa.</title>
        <authorList>
            <person name="Mitreva M."/>
        </authorList>
    </citation>
    <scope>NUCLEOTIDE SEQUENCE [LARGE SCALE GENOMIC DNA]</scope>
    <source>
        <strain evidence="8">Red Deer</strain>
    </source>
</reference>
<dbReference type="PRINTS" id="PR00056">
    <property type="entry name" value="HSFDOMAIN"/>
</dbReference>
<accession>A0A238BQB4</accession>
<feature type="coiled-coil region" evidence="6">
    <location>
        <begin position="231"/>
        <end position="258"/>
    </location>
</feature>
<evidence type="ECO:0000256" key="6">
    <source>
        <dbReference type="SAM" id="Coils"/>
    </source>
</evidence>
<name>A0A238BQB4_9BILA</name>
<evidence type="ECO:0000259" key="7">
    <source>
        <dbReference type="SMART" id="SM00415"/>
    </source>
</evidence>
<feature type="domain" description="HSF-type DNA-binding" evidence="7">
    <location>
        <begin position="82"/>
        <end position="212"/>
    </location>
</feature>
<keyword evidence="9" id="KW-1185">Reference proteome</keyword>
<evidence type="ECO:0000256" key="4">
    <source>
        <dbReference type="ARBA" id="ARBA00023242"/>
    </source>
</evidence>
<dbReference type="GO" id="GO:0003700">
    <property type="term" value="F:DNA-binding transcription factor activity"/>
    <property type="evidence" value="ECO:0007669"/>
    <property type="project" value="InterPro"/>
</dbReference>
<dbReference type="Proteomes" id="UP000242913">
    <property type="component" value="Unassembled WGS sequence"/>
</dbReference>
<dbReference type="PANTHER" id="PTHR10015">
    <property type="entry name" value="HEAT SHOCK TRANSCRIPTION FACTOR"/>
    <property type="match status" value="1"/>
</dbReference>
<keyword evidence="4" id="KW-0539">Nucleus</keyword>
<evidence type="ECO:0000256" key="1">
    <source>
        <dbReference type="ARBA" id="ARBA00004123"/>
    </source>
</evidence>
<dbReference type="InterPro" id="IPR000232">
    <property type="entry name" value="HSF_DNA-bd"/>
</dbReference>
<comment type="similarity">
    <text evidence="2 5">Belongs to the HSF family.</text>
</comment>
<evidence type="ECO:0000313" key="8">
    <source>
        <dbReference type="EMBL" id="OZC07164.1"/>
    </source>
</evidence>
<dbReference type="OrthoDB" id="60033at2759"/>
<evidence type="ECO:0000256" key="2">
    <source>
        <dbReference type="ARBA" id="ARBA00006403"/>
    </source>
</evidence>
<dbReference type="Gene3D" id="1.10.10.10">
    <property type="entry name" value="Winged helix-like DNA-binding domain superfamily/Winged helix DNA-binding domain"/>
    <property type="match status" value="1"/>
</dbReference>
<dbReference type="SUPFAM" id="SSF46785">
    <property type="entry name" value="Winged helix' DNA-binding domain"/>
    <property type="match status" value="1"/>
</dbReference>
<dbReference type="SMART" id="SM00415">
    <property type="entry name" value="HSF"/>
    <property type="match status" value="1"/>
</dbReference>
<dbReference type="GO" id="GO:0043565">
    <property type="term" value="F:sequence-specific DNA binding"/>
    <property type="evidence" value="ECO:0007669"/>
    <property type="project" value="InterPro"/>
</dbReference>
<keyword evidence="3 8" id="KW-0238">DNA-binding</keyword>
<proteinExistence type="inferred from homology"/>
<dbReference type="GO" id="GO:0005634">
    <property type="term" value="C:nucleus"/>
    <property type="evidence" value="ECO:0007669"/>
    <property type="project" value="UniProtKB-SubCell"/>
</dbReference>
<keyword evidence="6" id="KW-0175">Coiled coil</keyword>
<evidence type="ECO:0000313" key="9">
    <source>
        <dbReference type="Proteomes" id="UP000242913"/>
    </source>
</evidence>
<comment type="subcellular location">
    <subcellularLocation>
        <location evidence="1">Nucleus</location>
    </subcellularLocation>
</comment>
<organism evidence="8 9">
    <name type="scientific">Onchocerca flexuosa</name>
    <dbReference type="NCBI Taxonomy" id="387005"/>
    <lineage>
        <taxon>Eukaryota</taxon>
        <taxon>Metazoa</taxon>
        <taxon>Ecdysozoa</taxon>
        <taxon>Nematoda</taxon>
        <taxon>Chromadorea</taxon>
        <taxon>Rhabditida</taxon>
        <taxon>Spirurina</taxon>
        <taxon>Spiruromorpha</taxon>
        <taxon>Filarioidea</taxon>
        <taxon>Onchocercidae</taxon>
        <taxon>Onchocerca</taxon>
    </lineage>
</organism>
<dbReference type="AlphaFoldDB" id="A0A238BQB4"/>
<dbReference type="Pfam" id="PF00447">
    <property type="entry name" value="HSF_DNA-bind"/>
    <property type="match status" value="1"/>
</dbReference>